<evidence type="ECO:0000256" key="2">
    <source>
        <dbReference type="ARBA" id="ARBA00022723"/>
    </source>
</evidence>
<reference evidence="4" key="3">
    <citation type="submission" date="2025-09" db="UniProtKB">
        <authorList>
            <consortium name="Ensembl"/>
        </authorList>
    </citation>
    <scope>IDENTIFICATION</scope>
</reference>
<evidence type="ECO:0000313" key="4">
    <source>
        <dbReference type="Ensembl" id="ENSOGAP00000020075.1"/>
    </source>
</evidence>
<dbReference type="InterPro" id="IPR011992">
    <property type="entry name" value="EF-hand-dom_pair"/>
</dbReference>
<reference evidence="4" key="2">
    <citation type="submission" date="2025-08" db="UniProtKB">
        <authorList>
            <consortium name="Ensembl"/>
        </authorList>
    </citation>
    <scope>IDENTIFICATION</scope>
</reference>
<keyword evidence="5" id="KW-1185">Reference proteome</keyword>
<organism evidence="4 5">
    <name type="scientific">Otolemur garnettii</name>
    <name type="common">Small-eared galago</name>
    <name type="synonym">Garnett's greater bushbaby</name>
    <dbReference type="NCBI Taxonomy" id="30611"/>
    <lineage>
        <taxon>Eukaryota</taxon>
        <taxon>Metazoa</taxon>
        <taxon>Chordata</taxon>
        <taxon>Craniata</taxon>
        <taxon>Vertebrata</taxon>
        <taxon>Euteleostomi</taxon>
        <taxon>Mammalia</taxon>
        <taxon>Eutheria</taxon>
        <taxon>Euarchontoglires</taxon>
        <taxon>Primates</taxon>
        <taxon>Strepsirrhini</taxon>
        <taxon>Lorisiformes</taxon>
        <taxon>Galagidae</taxon>
        <taxon>Otolemur</taxon>
    </lineage>
</organism>
<evidence type="ECO:0008006" key="6">
    <source>
        <dbReference type="Google" id="ProtNLM"/>
    </source>
</evidence>
<name>H0XVD3_OTOGA</name>
<dbReference type="InterPro" id="IPR018247">
    <property type="entry name" value="EF_Hand_1_Ca_BS"/>
</dbReference>
<dbReference type="PROSITE" id="PS00018">
    <property type="entry name" value="EF_HAND_1"/>
    <property type="match status" value="1"/>
</dbReference>
<dbReference type="PANTHER" id="PTHR11639:SF134">
    <property type="entry name" value="PROTEIN S100-A1-RELATED"/>
    <property type="match status" value="1"/>
</dbReference>
<evidence type="ECO:0000313" key="5">
    <source>
        <dbReference type="Proteomes" id="UP000005225"/>
    </source>
</evidence>
<dbReference type="Proteomes" id="UP000005225">
    <property type="component" value="Unassembled WGS sequence"/>
</dbReference>
<dbReference type="SUPFAM" id="SSF47473">
    <property type="entry name" value="EF-hand"/>
    <property type="match status" value="1"/>
</dbReference>
<dbReference type="PANTHER" id="PTHR11639">
    <property type="entry name" value="S100 CALCIUM-BINDING PROTEIN"/>
    <property type="match status" value="1"/>
</dbReference>
<evidence type="ECO:0000256" key="3">
    <source>
        <dbReference type="ARBA" id="ARBA00022837"/>
    </source>
</evidence>
<dbReference type="EMBL" id="AAQR03027682">
    <property type="status" value="NOT_ANNOTATED_CDS"/>
    <property type="molecule type" value="Genomic_DNA"/>
</dbReference>
<dbReference type="STRING" id="30611.ENSOGAP00000020075"/>
<dbReference type="GO" id="GO:0005509">
    <property type="term" value="F:calcium ion binding"/>
    <property type="evidence" value="ECO:0007669"/>
    <property type="project" value="TreeGrafter"/>
</dbReference>
<dbReference type="Gene3D" id="1.10.238.10">
    <property type="entry name" value="EF-hand"/>
    <property type="match status" value="1"/>
</dbReference>
<dbReference type="GeneTree" id="ENSGT00940000160475"/>
<reference evidence="5" key="1">
    <citation type="submission" date="2011-03" db="EMBL/GenBank/DDBJ databases">
        <title>Version 3 of the genome sequence of Otolemur garnettii (Bushbaby).</title>
        <authorList>
            <consortium name="The Broad Institute Genome Sequencing Platform"/>
            <person name="Di Palma F."/>
            <person name="Johnson J."/>
            <person name="Lander E.S."/>
            <person name="Lindblad-Toh K."/>
            <person name="Jaffe D.B."/>
            <person name="Gnerre S."/>
            <person name="MacCallum I."/>
            <person name="Przybylski D."/>
            <person name="Ribeiro F.J."/>
            <person name="Burton J.N."/>
            <person name="Walker B.J."/>
            <person name="Sharpe T."/>
            <person name="Hall G."/>
        </authorList>
    </citation>
    <scope>NUCLEOTIDE SEQUENCE [LARGE SCALE GENOMIC DNA]</scope>
</reference>
<protein>
    <recommendedName>
        <fullName evidence="6">EF-hand domain-containing protein</fullName>
    </recommendedName>
</protein>
<keyword evidence="3" id="KW-0106">Calcium</keyword>
<evidence type="ECO:0000256" key="1">
    <source>
        <dbReference type="ARBA" id="ARBA00007323"/>
    </source>
</evidence>
<dbReference type="GO" id="GO:0048306">
    <property type="term" value="F:calcium-dependent protein binding"/>
    <property type="evidence" value="ECO:0007669"/>
    <property type="project" value="TreeGrafter"/>
</dbReference>
<accession>H0XVD3</accession>
<dbReference type="AlphaFoldDB" id="H0XVD3"/>
<proteinExistence type="inferred from homology"/>
<dbReference type="GO" id="GO:0016529">
    <property type="term" value="C:sarcoplasmic reticulum"/>
    <property type="evidence" value="ECO:0007669"/>
    <property type="project" value="TreeGrafter"/>
</dbReference>
<dbReference type="GO" id="GO:0044548">
    <property type="term" value="F:S100 protein binding"/>
    <property type="evidence" value="ECO:0007669"/>
    <property type="project" value="TreeGrafter"/>
</dbReference>
<dbReference type="Ensembl" id="ENSOGAT00000027734.1">
    <property type="protein sequence ID" value="ENSOGAP00000020075.1"/>
    <property type="gene ID" value="ENSOGAG00000029062.1"/>
</dbReference>
<sequence length="80" mass="8982">TTGELLSTYSLINLFHALLGKKELKELLQTKLYGFLDAQKDADAIDKARKELDENGDQELDFQEYVVPAAALTVACNKFF</sequence>
<dbReference type="HOGENOM" id="CLU_138624_6_1_1"/>
<keyword evidence="2" id="KW-0479">Metal-binding</keyword>
<comment type="similarity">
    <text evidence="1">Belongs to the S-100 family.</text>
</comment>
<dbReference type="InParanoid" id="H0XVD3"/>